<feature type="chain" id="PRO_5044022977" description="Secreted protein" evidence="1">
    <location>
        <begin position="27"/>
        <end position="84"/>
    </location>
</feature>
<proteinExistence type="predicted"/>
<keyword evidence="3" id="KW-1185">Reference proteome</keyword>
<accession>A0AAV5WTQ4</accession>
<comment type="caution">
    <text evidence="2">The sequence shown here is derived from an EMBL/GenBank/DDBJ whole genome shotgun (WGS) entry which is preliminary data.</text>
</comment>
<feature type="signal peptide" evidence="1">
    <location>
        <begin position="1"/>
        <end position="26"/>
    </location>
</feature>
<dbReference type="EMBL" id="BTSY01000006">
    <property type="protein sequence ID" value="GMT34064.1"/>
    <property type="molecule type" value="Genomic_DNA"/>
</dbReference>
<keyword evidence="1" id="KW-0732">Signal</keyword>
<gene>
    <name evidence="2" type="ORF">PFISCL1PPCAC_25361</name>
</gene>
<organism evidence="2 3">
    <name type="scientific">Pristionchus fissidentatus</name>
    <dbReference type="NCBI Taxonomy" id="1538716"/>
    <lineage>
        <taxon>Eukaryota</taxon>
        <taxon>Metazoa</taxon>
        <taxon>Ecdysozoa</taxon>
        <taxon>Nematoda</taxon>
        <taxon>Chromadorea</taxon>
        <taxon>Rhabditida</taxon>
        <taxon>Rhabditina</taxon>
        <taxon>Diplogasteromorpha</taxon>
        <taxon>Diplogasteroidea</taxon>
        <taxon>Neodiplogasteridae</taxon>
        <taxon>Pristionchus</taxon>
    </lineage>
</organism>
<dbReference type="Proteomes" id="UP001432322">
    <property type="component" value="Unassembled WGS sequence"/>
</dbReference>
<name>A0AAV5WTQ4_9BILA</name>
<evidence type="ECO:0000256" key="1">
    <source>
        <dbReference type="SAM" id="SignalP"/>
    </source>
</evidence>
<reference evidence="2" key="1">
    <citation type="submission" date="2023-10" db="EMBL/GenBank/DDBJ databases">
        <title>Genome assembly of Pristionchus species.</title>
        <authorList>
            <person name="Yoshida K."/>
            <person name="Sommer R.J."/>
        </authorList>
    </citation>
    <scope>NUCLEOTIDE SEQUENCE</scope>
    <source>
        <strain evidence="2">RS5133</strain>
    </source>
</reference>
<protein>
    <recommendedName>
        <fullName evidence="4">Secreted protein</fullName>
    </recommendedName>
</protein>
<dbReference type="AlphaFoldDB" id="A0AAV5WTQ4"/>
<feature type="non-terminal residue" evidence="2">
    <location>
        <position position="84"/>
    </location>
</feature>
<sequence>RCACSSILLPASTLLCFYYGVHRSHADHHNFQAFSKHNPHLFCQHFDEATKENRYRTRSAHADTHFISVQSSISLPCNLLNHQT</sequence>
<feature type="non-terminal residue" evidence="2">
    <location>
        <position position="1"/>
    </location>
</feature>
<evidence type="ECO:0000313" key="3">
    <source>
        <dbReference type="Proteomes" id="UP001432322"/>
    </source>
</evidence>
<evidence type="ECO:0008006" key="4">
    <source>
        <dbReference type="Google" id="ProtNLM"/>
    </source>
</evidence>
<evidence type="ECO:0000313" key="2">
    <source>
        <dbReference type="EMBL" id="GMT34064.1"/>
    </source>
</evidence>